<dbReference type="RefSeq" id="WP_133767545.1">
    <property type="nucleotide sequence ID" value="NZ_BAAARP010000001.1"/>
</dbReference>
<evidence type="ECO:0000313" key="2">
    <source>
        <dbReference type="Proteomes" id="UP000295344"/>
    </source>
</evidence>
<reference evidence="1 2" key="1">
    <citation type="submission" date="2019-03" db="EMBL/GenBank/DDBJ databases">
        <title>Genomic Encyclopedia of Archaeal and Bacterial Type Strains, Phase II (KMG-II): from individual species to whole genera.</title>
        <authorList>
            <person name="Goeker M."/>
        </authorList>
    </citation>
    <scope>NUCLEOTIDE SEQUENCE [LARGE SCALE GENOMIC DNA]</scope>
    <source>
        <strain evidence="1 2">DSM 24782</strain>
    </source>
</reference>
<comment type="caution">
    <text evidence="1">The sequence shown here is derived from an EMBL/GenBank/DDBJ whole genome shotgun (WGS) entry which is preliminary data.</text>
</comment>
<dbReference type="AlphaFoldDB" id="A0A4R7FIW3"/>
<gene>
    <name evidence="1" type="ORF">CLV52_3404</name>
</gene>
<dbReference type="SUPFAM" id="SSF55729">
    <property type="entry name" value="Acyl-CoA N-acyltransferases (Nat)"/>
    <property type="match status" value="1"/>
</dbReference>
<proteinExistence type="predicted"/>
<name>A0A4R7FIW3_9MICO</name>
<dbReference type="InterPro" id="IPR016181">
    <property type="entry name" value="Acyl_CoA_acyltransferase"/>
</dbReference>
<dbReference type="OrthoDB" id="8449076at2"/>
<dbReference type="EMBL" id="SOAM01000004">
    <property type="protein sequence ID" value="TDS74882.1"/>
    <property type="molecule type" value="Genomic_DNA"/>
</dbReference>
<protein>
    <recommendedName>
        <fullName evidence="3">Acetyltransferase (GNAT) family protein</fullName>
    </recommendedName>
</protein>
<keyword evidence="2" id="KW-1185">Reference proteome</keyword>
<sequence length="259" mass="29223">MSTISTIDDRDYEFLESQVNGFLDQYEAAQSGIAYLLRRPRSTAAAFASARRLPTLRVSSSETVEGRAVRRELSRGARRLRTPLHNVSGAITIPVAFDEYEAGPSKQTLRRKVRAAQKRGVTYEVVTDPALRRELVDIADAYERANPRERYRADSPSNADLLDYDLWLLARTAAGTPLLLSVTPIDDGVAALRYFRTLSASPEASDARYLMTWALVRELTGRHVHHLVDTTISMHLSHGLRHFQRMVGFRLLRLEVVED</sequence>
<accession>A0A4R7FIW3</accession>
<evidence type="ECO:0008006" key="3">
    <source>
        <dbReference type="Google" id="ProtNLM"/>
    </source>
</evidence>
<organism evidence="1 2">
    <name type="scientific">Amnibacterium kyonggiense</name>
    <dbReference type="NCBI Taxonomy" id="595671"/>
    <lineage>
        <taxon>Bacteria</taxon>
        <taxon>Bacillati</taxon>
        <taxon>Actinomycetota</taxon>
        <taxon>Actinomycetes</taxon>
        <taxon>Micrococcales</taxon>
        <taxon>Microbacteriaceae</taxon>
        <taxon>Amnibacterium</taxon>
    </lineage>
</organism>
<evidence type="ECO:0000313" key="1">
    <source>
        <dbReference type="EMBL" id="TDS74882.1"/>
    </source>
</evidence>
<dbReference type="Proteomes" id="UP000295344">
    <property type="component" value="Unassembled WGS sequence"/>
</dbReference>